<dbReference type="AlphaFoldDB" id="A0A6A6TIN7"/>
<feature type="chain" id="PRO_5025457963" evidence="2">
    <location>
        <begin position="23"/>
        <end position="229"/>
    </location>
</feature>
<organism evidence="3 4">
    <name type="scientific">Lophiostoma macrostomum CBS 122681</name>
    <dbReference type="NCBI Taxonomy" id="1314788"/>
    <lineage>
        <taxon>Eukaryota</taxon>
        <taxon>Fungi</taxon>
        <taxon>Dikarya</taxon>
        <taxon>Ascomycota</taxon>
        <taxon>Pezizomycotina</taxon>
        <taxon>Dothideomycetes</taxon>
        <taxon>Pleosporomycetidae</taxon>
        <taxon>Pleosporales</taxon>
        <taxon>Lophiostomataceae</taxon>
        <taxon>Lophiostoma</taxon>
    </lineage>
</organism>
<accession>A0A6A6TIN7</accession>
<gene>
    <name evidence="3" type="ORF">K491DRAFT_675562</name>
</gene>
<evidence type="ECO:0000256" key="2">
    <source>
        <dbReference type="SAM" id="SignalP"/>
    </source>
</evidence>
<keyword evidence="1" id="KW-1133">Transmembrane helix</keyword>
<name>A0A6A6TIN7_9PLEO</name>
<evidence type="ECO:0000256" key="1">
    <source>
        <dbReference type="SAM" id="Phobius"/>
    </source>
</evidence>
<keyword evidence="2" id="KW-0732">Signal</keyword>
<keyword evidence="1" id="KW-0812">Transmembrane</keyword>
<feature type="transmembrane region" description="Helical" evidence="1">
    <location>
        <begin position="206"/>
        <end position="226"/>
    </location>
</feature>
<evidence type="ECO:0000313" key="4">
    <source>
        <dbReference type="Proteomes" id="UP000799324"/>
    </source>
</evidence>
<feature type="signal peptide" evidence="2">
    <location>
        <begin position="1"/>
        <end position="22"/>
    </location>
</feature>
<dbReference type="Proteomes" id="UP000799324">
    <property type="component" value="Unassembled WGS sequence"/>
</dbReference>
<sequence>MHLNVPLALRLSGLLGASVVLSEAIVNSTVPSDCTSICAPVVQLTNTCFGGQNMTNANNTSNQNQMMTDVNLELEKANPMAEMAAGTDGAITMNPASKKLKRQDMMAQEMCVCENKSFNVASIMGLCASCMSMKAGSGDNTAVKNVDALMSQCSFSSTSYAPSATSVLEGVSVQATMSMTSSTGTATGTGMANMQMGAGGRLEATVGAWSVGMMLASFGLGCGLLFGSL</sequence>
<dbReference type="EMBL" id="MU004306">
    <property type="protein sequence ID" value="KAF2659592.1"/>
    <property type="molecule type" value="Genomic_DNA"/>
</dbReference>
<keyword evidence="1" id="KW-0472">Membrane</keyword>
<proteinExistence type="predicted"/>
<keyword evidence="4" id="KW-1185">Reference proteome</keyword>
<reference evidence="3" key="1">
    <citation type="journal article" date="2020" name="Stud. Mycol.">
        <title>101 Dothideomycetes genomes: a test case for predicting lifestyles and emergence of pathogens.</title>
        <authorList>
            <person name="Haridas S."/>
            <person name="Albert R."/>
            <person name="Binder M."/>
            <person name="Bloem J."/>
            <person name="Labutti K."/>
            <person name="Salamov A."/>
            <person name="Andreopoulos B."/>
            <person name="Baker S."/>
            <person name="Barry K."/>
            <person name="Bills G."/>
            <person name="Bluhm B."/>
            <person name="Cannon C."/>
            <person name="Castanera R."/>
            <person name="Culley D."/>
            <person name="Daum C."/>
            <person name="Ezra D."/>
            <person name="Gonzalez J."/>
            <person name="Henrissat B."/>
            <person name="Kuo A."/>
            <person name="Liang C."/>
            <person name="Lipzen A."/>
            <person name="Lutzoni F."/>
            <person name="Magnuson J."/>
            <person name="Mondo S."/>
            <person name="Nolan M."/>
            <person name="Ohm R."/>
            <person name="Pangilinan J."/>
            <person name="Park H.-J."/>
            <person name="Ramirez L."/>
            <person name="Alfaro M."/>
            <person name="Sun H."/>
            <person name="Tritt A."/>
            <person name="Yoshinaga Y."/>
            <person name="Zwiers L.-H."/>
            <person name="Turgeon B."/>
            <person name="Goodwin S."/>
            <person name="Spatafora J."/>
            <person name="Crous P."/>
            <person name="Grigoriev I."/>
        </authorList>
    </citation>
    <scope>NUCLEOTIDE SEQUENCE</scope>
    <source>
        <strain evidence="3">CBS 122681</strain>
    </source>
</reference>
<dbReference type="OrthoDB" id="4843554at2759"/>
<evidence type="ECO:0000313" key="3">
    <source>
        <dbReference type="EMBL" id="KAF2659592.1"/>
    </source>
</evidence>
<protein>
    <submittedName>
        <fullName evidence="3">Uncharacterized protein</fullName>
    </submittedName>
</protein>